<evidence type="ECO:0000313" key="2">
    <source>
        <dbReference type="EMBL" id="KKM66474.1"/>
    </source>
</evidence>
<feature type="non-terminal residue" evidence="2">
    <location>
        <position position="469"/>
    </location>
</feature>
<accession>A0A0F9J9K2</accession>
<name>A0A0F9J9K2_9ZZZZ</name>
<protein>
    <submittedName>
        <fullName evidence="2">Uncharacterized protein</fullName>
    </submittedName>
</protein>
<dbReference type="AlphaFoldDB" id="A0A0F9J9K2"/>
<proteinExistence type="predicted"/>
<comment type="caution">
    <text evidence="2">The sequence shown here is derived from an EMBL/GenBank/DDBJ whole genome shotgun (WGS) entry which is preliminary data.</text>
</comment>
<feature type="compositionally biased region" description="Basic and acidic residues" evidence="1">
    <location>
        <begin position="253"/>
        <end position="273"/>
    </location>
</feature>
<dbReference type="EMBL" id="LAZR01010524">
    <property type="protein sequence ID" value="KKM66474.1"/>
    <property type="molecule type" value="Genomic_DNA"/>
</dbReference>
<evidence type="ECO:0000256" key="1">
    <source>
        <dbReference type="SAM" id="MobiDB-lite"/>
    </source>
</evidence>
<reference evidence="2" key="1">
    <citation type="journal article" date="2015" name="Nature">
        <title>Complex archaea that bridge the gap between prokaryotes and eukaryotes.</title>
        <authorList>
            <person name="Spang A."/>
            <person name="Saw J.H."/>
            <person name="Jorgensen S.L."/>
            <person name="Zaremba-Niedzwiedzka K."/>
            <person name="Martijn J."/>
            <person name="Lind A.E."/>
            <person name="van Eijk R."/>
            <person name="Schleper C."/>
            <person name="Guy L."/>
            <person name="Ettema T.J."/>
        </authorList>
    </citation>
    <scope>NUCLEOTIDE SEQUENCE</scope>
</reference>
<feature type="region of interest" description="Disordered" evidence="1">
    <location>
        <begin position="246"/>
        <end position="273"/>
    </location>
</feature>
<gene>
    <name evidence="2" type="ORF">LCGC14_1480800</name>
</gene>
<sequence>MAKFERHFATARFEAQTFARADVQSLADTGQGLEAAALSRLGGGLTDVSDILFKWNEREGNSQYDTDIGERQKFIGEFERTSYGQVSELEAGFKKLKADIEKIPSKLGHKNKSGNRKFKAYNQLHAEGLEKIKGEKQIRMIASKNLAVYLDNMLNVARDYTNEVDAIERLQTLTRGAIDDKTRTQAQAATDYIKALENWTIADVNRRSQTVIRPDKEVDWSATVDWLNQPQNTEGIDSDILDSLKSSAQTQKDAQEGRDKEKLEAQREVDRGNIYEGINSNSEDVLGDISSSSLEEKERQSLRNLIGKNITFNYLEYDKIVDIIDGVALGTHTKEQADQAIQNGVGKHFDTDMTRNICHDLRVPYAGFQCFVLLKFIKEPNCVHTYVWHAWHGAGGAQSEGARLMRLTRLVSDIEADIYTMGHIHGSITSHTPDRLSLNVRTGKVEAKNVVATLSGSWVKTYMQSTEEA</sequence>
<organism evidence="2">
    <name type="scientific">marine sediment metagenome</name>
    <dbReference type="NCBI Taxonomy" id="412755"/>
    <lineage>
        <taxon>unclassified sequences</taxon>
        <taxon>metagenomes</taxon>
        <taxon>ecological metagenomes</taxon>
    </lineage>
</organism>